<proteinExistence type="inferred from homology"/>
<gene>
    <name evidence="5" type="ORF">HYG79_08590</name>
</gene>
<evidence type="ECO:0000256" key="3">
    <source>
        <dbReference type="ARBA" id="ARBA00023172"/>
    </source>
</evidence>
<evidence type="ECO:0000313" key="6">
    <source>
        <dbReference type="Proteomes" id="UP000509302"/>
    </source>
</evidence>
<dbReference type="InterPro" id="IPR013762">
    <property type="entry name" value="Integrase-like_cat_sf"/>
</dbReference>
<dbReference type="AlphaFoldDB" id="A0A7H9APK2"/>
<dbReference type="GO" id="GO:0006310">
    <property type="term" value="P:DNA recombination"/>
    <property type="evidence" value="ECO:0007669"/>
    <property type="project" value="UniProtKB-KW"/>
</dbReference>
<evidence type="ECO:0000256" key="2">
    <source>
        <dbReference type="ARBA" id="ARBA00023125"/>
    </source>
</evidence>
<dbReference type="PANTHER" id="PTHR30349">
    <property type="entry name" value="PHAGE INTEGRASE-RELATED"/>
    <property type="match status" value="1"/>
</dbReference>
<dbReference type="InterPro" id="IPR025269">
    <property type="entry name" value="SAM-like_dom"/>
</dbReference>
<keyword evidence="6" id="KW-1185">Reference proteome</keyword>
<feature type="domain" description="Tyr recombinase" evidence="4">
    <location>
        <begin position="220"/>
        <end position="394"/>
    </location>
</feature>
<dbReference type="Gene3D" id="1.10.150.130">
    <property type="match status" value="1"/>
</dbReference>
<dbReference type="CDD" id="cd01185">
    <property type="entry name" value="INTN1_C_like"/>
    <property type="match status" value="1"/>
</dbReference>
<dbReference type="InterPro" id="IPR050090">
    <property type="entry name" value="Tyrosine_recombinase_XerCD"/>
</dbReference>
<comment type="similarity">
    <text evidence="1">Belongs to the 'phage' integrase family.</text>
</comment>
<evidence type="ECO:0000259" key="4">
    <source>
        <dbReference type="PROSITE" id="PS51898"/>
    </source>
</evidence>
<evidence type="ECO:0000256" key="1">
    <source>
        <dbReference type="ARBA" id="ARBA00008857"/>
    </source>
</evidence>
<dbReference type="KEGG" id="cagg:HYG79_08590"/>
<dbReference type="GO" id="GO:0003677">
    <property type="term" value="F:DNA binding"/>
    <property type="evidence" value="ECO:0007669"/>
    <property type="project" value="UniProtKB-KW"/>
</dbReference>
<keyword evidence="2" id="KW-0238">DNA-binding</keyword>
<reference evidence="5 6" key="1">
    <citation type="journal article" date="2006" name="Int. J. Syst. Evol. Microbiol.">
        <title>Costertonia aggregata gen. nov., sp. nov., a mesophilic marine bacterium of the family Flavobacteriaceae, isolated from a mature biofilm.</title>
        <authorList>
            <person name="Kwon K.K."/>
            <person name="Lee Y.K."/>
            <person name="Lee H.K."/>
        </authorList>
    </citation>
    <scope>NUCLEOTIDE SEQUENCE [LARGE SCALE GENOMIC DNA]</scope>
    <source>
        <strain evidence="5 6">KCCM 42265</strain>
    </source>
</reference>
<dbReference type="PANTHER" id="PTHR30349:SF64">
    <property type="entry name" value="PROPHAGE INTEGRASE INTD-RELATED"/>
    <property type="match status" value="1"/>
</dbReference>
<dbReference type="EMBL" id="CP058595">
    <property type="protein sequence ID" value="QLG45401.1"/>
    <property type="molecule type" value="Genomic_DNA"/>
</dbReference>
<dbReference type="InterPro" id="IPR011010">
    <property type="entry name" value="DNA_brk_join_enz"/>
</dbReference>
<organism evidence="5 6">
    <name type="scientific">Costertonia aggregata</name>
    <dbReference type="NCBI Taxonomy" id="343403"/>
    <lineage>
        <taxon>Bacteria</taxon>
        <taxon>Pseudomonadati</taxon>
        <taxon>Bacteroidota</taxon>
        <taxon>Flavobacteriia</taxon>
        <taxon>Flavobacteriales</taxon>
        <taxon>Flavobacteriaceae</taxon>
        <taxon>Costertonia</taxon>
    </lineage>
</organism>
<evidence type="ECO:0000313" key="5">
    <source>
        <dbReference type="EMBL" id="QLG45401.1"/>
    </source>
</evidence>
<dbReference type="InterPro" id="IPR035386">
    <property type="entry name" value="Arm-DNA-bind_5"/>
</dbReference>
<dbReference type="RefSeq" id="WP_179241690.1">
    <property type="nucleotide sequence ID" value="NZ_CP058595.1"/>
</dbReference>
<name>A0A7H9APK2_9FLAO</name>
<dbReference type="Proteomes" id="UP000509302">
    <property type="component" value="Chromosome"/>
</dbReference>
<dbReference type="Pfam" id="PF00589">
    <property type="entry name" value="Phage_integrase"/>
    <property type="match status" value="1"/>
</dbReference>
<dbReference type="InterPro" id="IPR010998">
    <property type="entry name" value="Integrase_recombinase_N"/>
</dbReference>
<dbReference type="Gene3D" id="1.10.443.10">
    <property type="entry name" value="Intergrase catalytic core"/>
    <property type="match status" value="1"/>
</dbReference>
<dbReference type="Pfam" id="PF17293">
    <property type="entry name" value="Arm-DNA-bind_5"/>
    <property type="match status" value="1"/>
</dbReference>
<dbReference type="Pfam" id="PF13102">
    <property type="entry name" value="Phage_int_SAM_5"/>
    <property type="match status" value="1"/>
</dbReference>
<accession>A0A7H9APK2</accession>
<sequence>MSQQKLKIRFVIIKAKINKKGKCPLSCRLTLNGKRKVFATGEFVSPNNWDAKLQSKVNSSDSTEINSQLEIISSKIRKTYLSLQLDGKKFTVDDIFQKSFGNSTKIDKLVVGYFKEYLYKLDKLIGKDLELATWKKYNYSCRQLEQFVKWKYKKNDYPMDNLKLQFLLDFEYYLKTELNQVQATINKTIQRVRKPIKIALIEGYLKNDPFVAFKPKKVVKEVVFLSNEELSVLENHKFTQIRLELVRDLFVFCCYTGLAYGEMSSLRKEHIIKGFDGNKWIQMKRRKTGKLISIPILPKAESVFLKYRNSKADLIFPKLSNQKINSYLKEIADIVGIEKRVTHHTARKTFASTVLLYNDVSMETVSELLGHSSIKTTQDYYGKVVLKKVSKEMILLNKKLSKG</sequence>
<dbReference type="GO" id="GO:0015074">
    <property type="term" value="P:DNA integration"/>
    <property type="evidence" value="ECO:0007669"/>
    <property type="project" value="InterPro"/>
</dbReference>
<dbReference type="SUPFAM" id="SSF56349">
    <property type="entry name" value="DNA breaking-rejoining enzymes"/>
    <property type="match status" value="1"/>
</dbReference>
<dbReference type="InterPro" id="IPR002104">
    <property type="entry name" value="Integrase_catalytic"/>
</dbReference>
<protein>
    <submittedName>
        <fullName evidence="5">Site-specific integrase</fullName>
    </submittedName>
</protein>
<keyword evidence="3" id="KW-0233">DNA recombination</keyword>
<dbReference type="PROSITE" id="PS51898">
    <property type="entry name" value="TYR_RECOMBINASE"/>
    <property type="match status" value="1"/>
</dbReference>